<dbReference type="EMBL" id="KV748907">
    <property type="protein sequence ID" value="OCL12209.1"/>
    <property type="molecule type" value="Genomic_DNA"/>
</dbReference>
<keyword evidence="3" id="KW-1185">Reference proteome</keyword>
<protein>
    <submittedName>
        <fullName evidence="2">Uncharacterized protein</fullName>
    </submittedName>
</protein>
<gene>
    <name evidence="2" type="ORF">AOQ84DRAFT_352645</name>
</gene>
<keyword evidence="1" id="KW-0812">Transmembrane</keyword>
<dbReference type="AlphaFoldDB" id="A0A8E2JWH8"/>
<sequence length="100" mass="11818">MLPQRNSWFLLVGISCFLTSLLFLLTYRHVGPSQYFSLGFKHNFLKAKEAQDDALNRTLGVWYLFLSRYQFHPRYPLGAPFVFTKRLALELMYKCLFVCL</sequence>
<keyword evidence="1" id="KW-1133">Transmembrane helix</keyword>
<accession>A0A8E2JWH8</accession>
<name>A0A8E2JWH8_9PEZI</name>
<dbReference type="PROSITE" id="PS51257">
    <property type="entry name" value="PROKAR_LIPOPROTEIN"/>
    <property type="match status" value="1"/>
</dbReference>
<evidence type="ECO:0000256" key="1">
    <source>
        <dbReference type="SAM" id="Phobius"/>
    </source>
</evidence>
<keyword evidence="1" id="KW-0472">Membrane</keyword>
<proteinExistence type="predicted"/>
<evidence type="ECO:0000313" key="2">
    <source>
        <dbReference type="EMBL" id="OCL12209.1"/>
    </source>
</evidence>
<evidence type="ECO:0000313" key="3">
    <source>
        <dbReference type="Proteomes" id="UP000250140"/>
    </source>
</evidence>
<reference evidence="2 3" key="1">
    <citation type="journal article" date="2016" name="Nat. Commun.">
        <title>Ectomycorrhizal ecology is imprinted in the genome of the dominant symbiotic fungus Cenococcum geophilum.</title>
        <authorList>
            <consortium name="DOE Joint Genome Institute"/>
            <person name="Peter M."/>
            <person name="Kohler A."/>
            <person name="Ohm R.A."/>
            <person name="Kuo A."/>
            <person name="Krutzmann J."/>
            <person name="Morin E."/>
            <person name="Arend M."/>
            <person name="Barry K.W."/>
            <person name="Binder M."/>
            <person name="Choi C."/>
            <person name="Clum A."/>
            <person name="Copeland A."/>
            <person name="Grisel N."/>
            <person name="Haridas S."/>
            <person name="Kipfer T."/>
            <person name="LaButti K."/>
            <person name="Lindquist E."/>
            <person name="Lipzen A."/>
            <person name="Maire R."/>
            <person name="Meier B."/>
            <person name="Mihaltcheva S."/>
            <person name="Molinier V."/>
            <person name="Murat C."/>
            <person name="Poggeler S."/>
            <person name="Quandt C.A."/>
            <person name="Sperisen C."/>
            <person name="Tritt A."/>
            <person name="Tisserant E."/>
            <person name="Crous P.W."/>
            <person name="Henrissat B."/>
            <person name="Nehls U."/>
            <person name="Egli S."/>
            <person name="Spatafora J.W."/>
            <person name="Grigoriev I.V."/>
            <person name="Martin F.M."/>
        </authorList>
    </citation>
    <scope>NUCLEOTIDE SEQUENCE [LARGE SCALE GENOMIC DNA]</scope>
    <source>
        <strain evidence="2 3">CBS 207.34</strain>
    </source>
</reference>
<organism evidence="2 3">
    <name type="scientific">Glonium stellatum</name>
    <dbReference type="NCBI Taxonomy" id="574774"/>
    <lineage>
        <taxon>Eukaryota</taxon>
        <taxon>Fungi</taxon>
        <taxon>Dikarya</taxon>
        <taxon>Ascomycota</taxon>
        <taxon>Pezizomycotina</taxon>
        <taxon>Dothideomycetes</taxon>
        <taxon>Pleosporomycetidae</taxon>
        <taxon>Gloniales</taxon>
        <taxon>Gloniaceae</taxon>
        <taxon>Glonium</taxon>
    </lineage>
</organism>
<feature type="transmembrane region" description="Helical" evidence="1">
    <location>
        <begin position="6"/>
        <end position="27"/>
    </location>
</feature>
<dbReference type="Proteomes" id="UP000250140">
    <property type="component" value="Unassembled WGS sequence"/>
</dbReference>